<dbReference type="Pfam" id="PF02362">
    <property type="entry name" value="B3"/>
    <property type="match status" value="2"/>
</dbReference>
<dbReference type="OrthoDB" id="1688597at2759"/>
<evidence type="ECO:0000256" key="3">
    <source>
        <dbReference type="ARBA" id="ARBA00023125"/>
    </source>
</evidence>
<dbReference type="GeneID" id="113870080"/>
<dbReference type="GO" id="GO:0003677">
    <property type="term" value="F:DNA binding"/>
    <property type="evidence" value="ECO:0007669"/>
    <property type="project" value="UniProtKB-KW"/>
</dbReference>
<keyword evidence="3" id="KW-0238">DNA-binding</keyword>
<evidence type="ECO:0000259" key="6">
    <source>
        <dbReference type="PROSITE" id="PS50863"/>
    </source>
</evidence>
<dbReference type="GO" id="GO:0005634">
    <property type="term" value="C:nucleus"/>
    <property type="evidence" value="ECO:0007669"/>
    <property type="project" value="UniProtKB-SubCell"/>
</dbReference>
<evidence type="ECO:0000313" key="8">
    <source>
        <dbReference type="RefSeq" id="XP_027362480.1"/>
    </source>
</evidence>
<dbReference type="RefSeq" id="XP_027362480.1">
    <property type="nucleotide sequence ID" value="XM_027506679.1"/>
</dbReference>
<keyword evidence="4" id="KW-0804">Transcription</keyword>
<feature type="domain" description="TF-B3" evidence="6">
    <location>
        <begin position="1"/>
        <end position="71"/>
    </location>
</feature>
<evidence type="ECO:0000256" key="4">
    <source>
        <dbReference type="ARBA" id="ARBA00023163"/>
    </source>
</evidence>
<evidence type="ECO:0000313" key="7">
    <source>
        <dbReference type="Proteomes" id="UP000694853"/>
    </source>
</evidence>
<dbReference type="Gene3D" id="2.40.330.10">
    <property type="entry name" value="DNA-binding pseudobarrel domain"/>
    <property type="match status" value="2"/>
</dbReference>
<organism evidence="7 8">
    <name type="scientific">Abrus precatorius</name>
    <name type="common">Indian licorice</name>
    <name type="synonym">Glycine abrus</name>
    <dbReference type="NCBI Taxonomy" id="3816"/>
    <lineage>
        <taxon>Eukaryota</taxon>
        <taxon>Viridiplantae</taxon>
        <taxon>Streptophyta</taxon>
        <taxon>Embryophyta</taxon>
        <taxon>Tracheophyta</taxon>
        <taxon>Spermatophyta</taxon>
        <taxon>Magnoliopsida</taxon>
        <taxon>eudicotyledons</taxon>
        <taxon>Gunneridae</taxon>
        <taxon>Pentapetalae</taxon>
        <taxon>rosids</taxon>
        <taxon>fabids</taxon>
        <taxon>Fabales</taxon>
        <taxon>Fabaceae</taxon>
        <taxon>Papilionoideae</taxon>
        <taxon>50 kb inversion clade</taxon>
        <taxon>NPAAA clade</taxon>
        <taxon>indigoferoid/millettioid clade</taxon>
        <taxon>Abreae</taxon>
        <taxon>Abrus</taxon>
    </lineage>
</organism>
<evidence type="ECO:0000256" key="1">
    <source>
        <dbReference type="ARBA" id="ARBA00004123"/>
    </source>
</evidence>
<dbReference type="InterPro" id="IPR003340">
    <property type="entry name" value="B3_DNA-bd"/>
</dbReference>
<dbReference type="SMART" id="SM01019">
    <property type="entry name" value="B3"/>
    <property type="match status" value="1"/>
</dbReference>
<accession>A0A8B8M1S9</accession>
<evidence type="ECO:0000256" key="5">
    <source>
        <dbReference type="ARBA" id="ARBA00023242"/>
    </source>
</evidence>
<dbReference type="CDD" id="cd10017">
    <property type="entry name" value="B3_DNA"/>
    <property type="match status" value="2"/>
</dbReference>
<reference evidence="8" key="2">
    <citation type="submission" date="2025-08" db="UniProtKB">
        <authorList>
            <consortium name="RefSeq"/>
        </authorList>
    </citation>
    <scope>IDENTIFICATION</scope>
    <source>
        <tissue evidence="8">Young leaves</tissue>
    </source>
</reference>
<dbReference type="PROSITE" id="PS50863">
    <property type="entry name" value="B3"/>
    <property type="match status" value="2"/>
</dbReference>
<keyword evidence="5" id="KW-0539">Nucleus</keyword>
<dbReference type="InterPro" id="IPR044837">
    <property type="entry name" value="REM16-like"/>
</dbReference>
<proteinExistence type="predicted"/>
<comment type="subcellular location">
    <subcellularLocation>
        <location evidence="1">Nucleus</location>
    </subcellularLocation>
</comment>
<dbReference type="AlphaFoldDB" id="A0A8B8M1S9"/>
<dbReference type="PANTHER" id="PTHR31391">
    <property type="entry name" value="B3 DOMAIN-CONTAINING PROTEIN OS11G0197600-RELATED"/>
    <property type="match status" value="1"/>
</dbReference>
<feature type="domain" description="TF-B3" evidence="6">
    <location>
        <begin position="288"/>
        <end position="382"/>
    </location>
</feature>
<dbReference type="KEGG" id="aprc:113870080"/>
<protein>
    <submittedName>
        <fullName evidence="8">B3 domain-containing transcription factor VRN1-like</fullName>
    </submittedName>
</protein>
<dbReference type="PANTHER" id="PTHR31391:SF143">
    <property type="entry name" value="B3 DNA-BINDING DOMAIN PROTEIN"/>
    <property type="match status" value="1"/>
</dbReference>
<reference evidence="7" key="1">
    <citation type="journal article" date="2019" name="Toxins">
        <title>Detection of Abrin-Like and Prepropulchellin-Like Toxin Genes and Transcripts Using Whole Genome Sequencing and Full-Length Transcript Sequencing of Abrus precatorius.</title>
        <authorList>
            <person name="Hovde B.T."/>
            <person name="Daligault H.E."/>
            <person name="Hanschen E.R."/>
            <person name="Kunde Y.A."/>
            <person name="Johnson M.B."/>
            <person name="Starkenburg S.R."/>
            <person name="Johnson S.L."/>
        </authorList>
    </citation>
    <scope>NUCLEOTIDE SEQUENCE [LARGE SCALE GENOMIC DNA]</scope>
</reference>
<dbReference type="Proteomes" id="UP000694853">
    <property type="component" value="Unplaced"/>
</dbReference>
<name>A0A8B8M1S9_ABRPR</name>
<keyword evidence="2" id="KW-0805">Transcription regulation</keyword>
<gene>
    <name evidence="8" type="primary">LOC113870080</name>
</gene>
<dbReference type="InterPro" id="IPR015300">
    <property type="entry name" value="DNA-bd_pseudobarrel_sf"/>
</dbReference>
<keyword evidence="7" id="KW-1185">Reference proteome</keyword>
<sequence>MEHGGNLPNPLFLKPPDDTKWEVHWTKHDGAIWLEKGWKEFATYYTLSHGHLIVFEYQETFHLEVHIFDQSCLEIKYPFHDTQNDHDSFVHVTNDTVKILEEVTPTQNNKLISPISISCPPPSKKLRTTTSGVVGSSSNLQQMTQYVQIHSNKTQGTNFQESTLASVGEVLDGNVNENPKMEQLTSKINAALNEAATFKSNNPSCTVVLKPSYVFGRSLFKEMDLIAYTLRESHILEAELLFLKKIIYNCHALGRWKETEKTSQSSSPQSFTNGAMKEAKMFTSENPYFRFKIKSDHKRDYRPVVPIAFMRDYFSNKKTVMLQLGNKLWPVSLLRSMGVPTKLSKGWALFEKESKLLVGDVCIFELINIEDAVFYVHIFRGQP</sequence>
<evidence type="ECO:0000256" key="2">
    <source>
        <dbReference type="ARBA" id="ARBA00023015"/>
    </source>
</evidence>
<dbReference type="SUPFAM" id="SSF101936">
    <property type="entry name" value="DNA-binding pseudobarrel domain"/>
    <property type="match status" value="2"/>
</dbReference>